<dbReference type="AlphaFoldDB" id="A0AB74QGS6"/>
<accession>A0AB74QGS6</accession>
<name>A0AB74QGS6_CLODI</name>
<reference evidence="3 4" key="1">
    <citation type="submission" date="2019-02" db="EMBL/GenBank/DDBJ databases">
        <authorList>
            <consortium name="Pathogen Informatics"/>
        </authorList>
    </citation>
    <scope>NUCLEOTIDE SEQUENCE [LARGE SCALE GENOMIC DNA]</scope>
    <source>
        <strain evidence="4">clo34</strain>
    </source>
</reference>
<dbReference type="RefSeq" id="WP_109277255.1">
    <property type="nucleotide sequence ID" value="NZ_FMLQ01000017.1"/>
</dbReference>
<evidence type="ECO:0000313" key="3">
    <source>
        <dbReference type="EMBL" id="VFD36598.1"/>
    </source>
</evidence>
<keyword evidence="3" id="KW-0808">Transferase</keyword>
<keyword evidence="3" id="KW-0328">Glycosyltransferase</keyword>
<feature type="domain" description="Phage head morphogenesis" evidence="2">
    <location>
        <begin position="199"/>
        <end position="304"/>
    </location>
</feature>
<gene>
    <name evidence="3" type="ORF">SAMEA1402399_04048</name>
</gene>
<organism evidence="3 4">
    <name type="scientific">Clostridioides difficile</name>
    <name type="common">Peptoclostridium difficile</name>
    <dbReference type="NCBI Taxonomy" id="1496"/>
    <lineage>
        <taxon>Bacteria</taxon>
        <taxon>Bacillati</taxon>
        <taxon>Bacillota</taxon>
        <taxon>Clostridia</taxon>
        <taxon>Peptostreptococcales</taxon>
        <taxon>Peptostreptococcaceae</taxon>
        <taxon>Clostridioides</taxon>
    </lineage>
</organism>
<comment type="caution">
    <text evidence="3">The sequence shown here is derived from an EMBL/GenBank/DDBJ whole genome shotgun (WGS) entry which is preliminary data.</text>
</comment>
<dbReference type="EC" id="2.4.2.31" evidence="3"/>
<dbReference type="InterPro" id="IPR006528">
    <property type="entry name" value="Phage_head_morphogenesis_dom"/>
</dbReference>
<protein>
    <submittedName>
        <fullName evidence="3">Prophage head protein</fullName>
        <ecNumber evidence="3">2.4.2.31</ecNumber>
    </submittedName>
</protein>
<sequence length="344" mass="40297">MSKKNNIEYWKSREKQRKEAQLKNIKSIKRELQQEYNIALREIENNIARLYSKFSEDNKINYNQAKKLLTGKDYKFWRMDIASYIKKIERTGDERLLLELNVLAMRSRISRLEELFYQVNKNINNVYLFQHKKVEELLKASIKENYYDTIYDVQKYIGTGTTFSKLDNSIIKNILSFPWAGKNYSESIWSNRDKLKEILKTEMIQMFIRGEGNTAVAKRISDRLNTSFKFAMSLVKTENNYITNEASRRGYEETNVDMYQYLANLADNTCSDCAELDLQEFPIADVVVGENFPPMHTNCNCTTIPAQVREGATRAARIGNSKTYEVPATMNFKEWAELNNIDIK</sequence>
<dbReference type="Pfam" id="PF04233">
    <property type="entry name" value="Phage_Mu_F"/>
    <property type="match status" value="1"/>
</dbReference>
<evidence type="ECO:0000313" key="4">
    <source>
        <dbReference type="Proteomes" id="UP000411588"/>
    </source>
</evidence>
<dbReference type="Proteomes" id="UP000411588">
    <property type="component" value="Unassembled WGS sequence"/>
</dbReference>
<dbReference type="GO" id="GO:0106274">
    <property type="term" value="F:NAD+-protein-arginine ADP-ribosyltransferase activity"/>
    <property type="evidence" value="ECO:0007669"/>
    <property type="project" value="UniProtKB-EC"/>
</dbReference>
<feature type="coiled-coil region" evidence="1">
    <location>
        <begin position="11"/>
        <end position="53"/>
    </location>
</feature>
<keyword evidence="1" id="KW-0175">Coiled coil</keyword>
<evidence type="ECO:0000256" key="1">
    <source>
        <dbReference type="SAM" id="Coils"/>
    </source>
</evidence>
<proteinExistence type="predicted"/>
<evidence type="ECO:0000259" key="2">
    <source>
        <dbReference type="Pfam" id="PF04233"/>
    </source>
</evidence>
<dbReference type="EMBL" id="CAADAN010000027">
    <property type="protein sequence ID" value="VFD36598.1"/>
    <property type="molecule type" value="Genomic_DNA"/>
</dbReference>
<dbReference type="NCBIfam" id="TIGR01641">
    <property type="entry name" value="phageSPP1_gp7"/>
    <property type="match status" value="1"/>
</dbReference>